<organism evidence="1">
    <name type="scientific">Fagus sylvatica</name>
    <name type="common">Beechnut</name>
    <dbReference type="NCBI Taxonomy" id="28930"/>
    <lineage>
        <taxon>Eukaryota</taxon>
        <taxon>Viridiplantae</taxon>
        <taxon>Streptophyta</taxon>
        <taxon>Embryophyta</taxon>
        <taxon>Tracheophyta</taxon>
        <taxon>Spermatophyta</taxon>
        <taxon>Magnoliopsida</taxon>
        <taxon>eudicotyledons</taxon>
        <taxon>Gunneridae</taxon>
        <taxon>Pentapetalae</taxon>
        <taxon>rosids</taxon>
        <taxon>fabids</taxon>
        <taxon>Fagales</taxon>
        <taxon>Fagaceae</taxon>
        <taxon>Fagus</taxon>
    </lineage>
</organism>
<dbReference type="EMBL" id="OIVN01003224">
    <property type="protein sequence ID" value="SPD09637.1"/>
    <property type="molecule type" value="Genomic_DNA"/>
</dbReference>
<proteinExistence type="predicted"/>
<reference evidence="1" key="1">
    <citation type="submission" date="2018-02" db="EMBL/GenBank/DDBJ databases">
        <authorList>
            <person name="Cohen D.B."/>
            <person name="Kent A.D."/>
        </authorList>
    </citation>
    <scope>NUCLEOTIDE SEQUENCE</scope>
</reference>
<protein>
    <submittedName>
        <fullName evidence="1">Uncharacterized protein</fullName>
    </submittedName>
</protein>
<name>A0A2N9H5A2_FAGSY</name>
<evidence type="ECO:0000313" key="1">
    <source>
        <dbReference type="EMBL" id="SPD09637.1"/>
    </source>
</evidence>
<sequence length="104" mass="11231">MSSVDHIMDESSLAMVAVETVVPVAHRTGSKAGMPIAHSNVAENSVAVAENSVAVADSLGSEDIGMEVLPFHNYYVDSHCKTHNHSHAILVKVDHVMYKCAFHF</sequence>
<dbReference type="AlphaFoldDB" id="A0A2N9H5A2"/>
<accession>A0A2N9H5A2</accession>
<gene>
    <name evidence="1" type="ORF">FSB_LOCUS37519</name>
</gene>